<dbReference type="GO" id="GO:0016818">
    <property type="term" value="F:hydrolase activity, acting on acid anhydrides, in phosphorus-containing anhydrides"/>
    <property type="evidence" value="ECO:0007669"/>
    <property type="project" value="InterPro"/>
</dbReference>
<organism evidence="4 5">
    <name type="scientific">Candidatus Pseudoramibacter fermentans</name>
    <dbReference type="NCBI Taxonomy" id="2594427"/>
    <lineage>
        <taxon>Bacteria</taxon>
        <taxon>Bacillati</taxon>
        <taxon>Bacillota</taxon>
        <taxon>Clostridia</taxon>
        <taxon>Eubacteriales</taxon>
        <taxon>Eubacteriaceae</taxon>
        <taxon>Pseudoramibacter</taxon>
    </lineage>
</organism>
<evidence type="ECO:0000313" key="5">
    <source>
        <dbReference type="Proteomes" id="UP000473648"/>
    </source>
</evidence>
<dbReference type="GO" id="GO:0008270">
    <property type="term" value="F:zinc ion binding"/>
    <property type="evidence" value="ECO:0007669"/>
    <property type="project" value="InterPro"/>
</dbReference>
<accession>A0A6L5GQT3</accession>
<gene>
    <name evidence="4" type="ORF">FRC53_03985</name>
</gene>
<evidence type="ECO:0000313" key="4">
    <source>
        <dbReference type="EMBL" id="MQM72584.1"/>
    </source>
</evidence>
<dbReference type="Proteomes" id="UP000473648">
    <property type="component" value="Unassembled WGS sequence"/>
</dbReference>
<proteinExistence type="predicted"/>
<dbReference type="EMBL" id="VOGB01000004">
    <property type="protein sequence ID" value="MQM72584.1"/>
    <property type="molecule type" value="Genomic_DNA"/>
</dbReference>
<evidence type="ECO:0000256" key="2">
    <source>
        <dbReference type="ARBA" id="ARBA00022801"/>
    </source>
</evidence>
<keyword evidence="5" id="KW-1185">Reference proteome</keyword>
<protein>
    <recommendedName>
        <fullName evidence="3">HIRAN domain-containing protein</fullName>
    </recommendedName>
</protein>
<sequence length="323" mass="37409">MTEQDIREKLSAPLIDFIGRKIEPADLEARLRQTLDATENAHLTYFGYLYENRAIKAASRFINGQDMPEDLLRREIIDILLEFREYAYHSDEDEEAYIDPEPTDQPVWKIYYYDVVGLYYHRTQLQTLSRINPDYELSGAQLVEDDQVDVEIPKYCFDCTEAELIPEPENLHDPHAIRVEMAGETIGYIKKGQTQEIQELLDEDRIGNMSCQITGGPFRILYSGYSPARDKAIYENVEKEQAAYKGELRLCVGPKLEMSSLVGRRVAINSEEHEKWFGRVYLYLESEDDIKGQESLLLDVEGVPTIYRIPLHDILRIEVLDGE</sequence>
<keyword evidence="2" id="KW-0378">Hydrolase</keyword>
<dbReference type="Gene3D" id="3.30.70.2330">
    <property type="match status" value="1"/>
</dbReference>
<dbReference type="Pfam" id="PF08797">
    <property type="entry name" value="HIRAN"/>
    <property type="match status" value="1"/>
</dbReference>
<reference evidence="4" key="1">
    <citation type="journal article" date="2020" name="Appl. Environ. Microbiol.">
        <title>Medium-Chain Fatty Acid Synthesis by 'Candidatus Weimeria bifida' gen. nov., sp. nov., and 'Candidatus Pseudoramibacter fermentans' sp. nov.</title>
        <authorList>
            <person name="Scarborough M.J."/>
            <person name="Myers K.S."/>
            <person name="Donohue T.J."/>
            <person name="Noguera D.R."/>
        </authorList>
    </citation>
    <scope>NUCLEOTIDE SEQUENCE</scope>
    <source>
        <strain evidence="4">EUB1.1</strain>
    </source>
</reference>
<dbReference type="AlphaFoldDB" id="A0A6L5GQT3"/>
<dbReference type="GO" id="GO:0003676">
    <property type="term" value="F:nucleic acid binding"/>
    <property type="evidence" value="ECO:0007669"/>
    <property type="project" value="InterPro"/>
</dbReference>
<comment type="caution">
    <text evidence="4">The sequence shown here is derived from an EMBL/GenBank/DDBJ whole genome shotgun (WGS) entry which is preliminary data.</text>
</comment>
<dbReference type="InterPro" id="IPR014905">
    <property type="entry name" value="HIRAN"/>
</dbReference>
<keyword evidence="1" id="KW-0479">Metal-binding</keyword>
<evidence type="ECO:0000256" key="1">
    <source>
        <dbReference type="ARBA" id="ARBA00022723"/>
    </source>
</evidence>
<name>A0A6L5GQT3_9FIRM</name>
<feature type="domain" description="HIRAN" evidence="3">
    <location>
        <begin position="160"/>
        <end position="203"/>
    </location>
</feature>
<evidence type="ECO:0000259" key="3">
    <source>
        <dbReference type="Pfam" id="PF08797"/>
    </source>
</evidence>